<dbReference type="GO" id="GO:0016491">
    <property type="term" value="F:oxidoreductase activity"/>
    <property type="evidence" value="ECO:0007669"/>
    <property type="project" value="UniProtKB-KW"/>
</dbReference>
<dbReference type="EMBL" id="LDQA01000001">
    <property type="protein sequence ID" value="KTR08449.1"/>
    <property type="molecule type" value="Genomic_DNA"/>
</dbReference>
<dbReference type="PANTHER" id="PTHR12910:SF2">
    <property type="entry name" value="NADH DEHYDROGENASE [UBIQUINONE] 1 ALPHA SUBCOMPLEX SUBUNIT 12"/>
    <property type="match status" value="1"/>
</dbReference>
<dbReference type="EMBL" id="LDPZ01000040">
    <property type="protein sequence ID" value="KTQ88884.1"/>
    <property type="molecule type" value="Genomic_DNA"/>
</dbReference>
<keyword evidence="5" id="KW-1185">Reference proteome</keyword>
<dbReference type="Pfam" id="PF05071">
    <property type="entry name" value="NDUFA12"/>
    <property type="match status" value="1"/>
</dbReference>
<dbReference type="Proteomes" id="UP000078529">
    <property type="component" value="Unassembled WGS sequence"/>
</dbReference>
<dbReference type="GO" id="GO:0006979">
    <property type="term" value="P:response to oxidative stress"/>
    <property type="evidence" value="ECO:0007669"/>
    <property type="project" value="TreeGrafter"/>
</dbReference>
<gene>
    <name evidence="2" type="ORF">NS226_16845</name>
    <name evidence="3" type="ORF">NS365_00420</name>
</gene>
<dbReference type="STRING" id="401562.NS365_00420"/>
<feature type="region of interest" description="Disordered" evidence="1">
    <location>
        <begin position="82"/>
        <end position="129"/>
    </location>
</feature>
<evidence type="ECO:0000313" key="5">
    <source>
        <dbReference type="Proteomes" id="UP000078529"/>
    </source>
</evidence>
<accession>A0A147DC23</accession>
<dbReference type="Proteomes" id="UP000078272">
    <property type="component" value="Unassembled WGS sequence"/>
</dbReference>
<evidence type="ECO:0000313" key="4">
    <source>
        <dbReference type="Proteomes" id="UP000078272"/>
    </source>
</evidence>
<dbReference type="InterPro" id="IPR007763">
    <property type="entry name" value="NDUFA12"/>
</dbReference>
<organism evidence="3 5">
    <name type="scientific">Aureimonas ureilytica</name>
    <dbReference type="NCBI Taxonomy" id="401562"/>
    <lineage>
        <taxon>Bacteria</taxon>
        <taxon>Pseudomonadati</taxon>
        <taxon>Pseudomonadota</taxon>
        <taxon>Alphaproteobacteria</taxon>
        <taxon>Hyphomicrobiales</taxon>
        <taxon>Aurantimonadaceae</taxon>
        <taxon>Aureimonas</taxon>
    </lineage>
</organism>
<sequence length="129" mass="14999">MSKVNPLLLQIFTWWNGQTIGTRFYTWRFGQPVGEDERGNRFYQTADGQRRWVIYKGAAEPTSIGPGWHGWMHHRVDTPPSKEDYRAHGWEQPHQENLTGTGRAYRPKGSLLNTAERPRVSGDYDAWQP</sequence>
<name>A0A147DC23_9HYPH</name>
<dbReference type="PATRIC" id="fig|401562.3.peg.3297"/>
<evidence type="ECO:0000313" key="3">
    <source>
        <dbReference type="EMBL" id="KTR08449.1"/>
    </source>
</evidence>
<dbReference type="AlphaFoldDB" id="A0A147DC23"/>
<protein>
    <submittedName>
        <fullName evidence="3">NADH dehydrogenase</fullName>
        <ecNumber evidence="3">1.6.99.3</ecNumber>
    </submittedName>
</protein>
<dbReference type="OrthoDB" id="9795340at2"/>
<evidence type="ECO:0000256" key="1">
    <source>
        <dbReference type="SAM" id="MobiDB-lite"/>
    </source>
</evidence>
<comment type="caution">
    <text evidence="3">The sequence shown here is derived from an EMBL/GenBank/DDBJ whole genome shotgun (WGS) entry which is preliminary data.</text>
</comment>
<dbReference type="NCBIfam" id="NF006040">
    <property type="entry name" value="PRK08183.1"/>
    <property type="match status" value="1"/>
</dbReference>
<dbReference type="PANTHER" id="PTHR12910">
    <property type="entry name" value="NADH-UBIQUINONE OXIDOREDUCTASE SUBUNIT B17.2"/>
    <property type="match status" value="1"/>
</dbReference>
<feature type="compositionally biased region" description="Basic and acidic residues" evidence="1">
    <location>
        <begin position="82"/>
        <end position="94"/>
    </location>
</feature>
<evidence type="ECO:0000313" key="2">
    <source>
        <dbReference type="EMBL" id="KTQ88884.1"/>
    </source>
</evidence>
<reference evidence="4 5" key="1">
    <citation type="journal article" date="2016" name="Front. Microbiol.">
        <title>Genomic Resource of Rice Seed Associated Bacteria.</title>
        <authorList>
            <person name="Midha S."/>
            <person name="Bansal K."/>
            <person name="Sharma S."/>
            <person name="Kumar N."/>
            <person name="Patil P.P."/>
            <person name="Chaudhry V."/>
            <person name="Patil P.B."/>
        </authorList>
    </citation>
    <scope>NUCLEOTIDE SEQUENCE [LARGE SCALE GENOMIC DNA]</scope>
    <source>
        <strain evidence="2 4">NS226</strain>
        <strain evidence="3 5">NS365</strain>
    </source>
</reference>
<dbReference type="EC" id="1.6.99.3" evidence="3"/>
<keyword evidence="3" id="KW-0560">Oxidoreductase</keyword>
<dbReference type="GO" id="GO:0045271">
    <property type="term" value="C:respiratory chain complex I"/>
    <property type="evidence" value="ECO:0007669"/>
    <property type="project" value="InterPro"/>
</dbReference>
<proteinExistence type="predicted"/>